<keyword evidence="5" id="KW-0547">Nucleotide-binding</keyword>
<dbReference type="InterPro" id="IPR019797">
    <property type="entry name" value="Glutamate_5-kinase_CS"/>
</dbReference>
<evidence type="ECO:0000313" key="12">
    <source>
        <dbReference type="Proteomes" id="UP000317494"/>
    </source>
</evidence>
<dbReference type="EMBL" id="QEAM01000596">
    <property type="protein sequence ID" value="TPX38599.1"/>
    <property type="molecule type" value="Genomic_DNA"/>
</dbReference>
<organism evidence="10 13">
    <name type="scientific">Synchytrium endobioticum</name>
    <dbReference type="NCBI Taxonomy" id="286115"/>
    <lineage>
        <taxon>Eukaryota</taxon>
        <taxon>Fungi</taxon>
        <taxon>Fungi incertae sedis</taxon>
        <taxon>Chytridiomycota</taxon>
        <taxon>Chytridiomycota incertae sedis</taxon>
        <taxon>Chytridiomycetes</taxon>
        <taxon>Synchytriales</taxon>
        <taxon>Synchytriaceae</taxon>
        <taxon>Synchytrium</taxon>
    </lineage>
</organism>
<dbReference type="GO" id="GO:1901607">
    <property type="term" value="P:alpha-amino acid biosynthetic process"/>
    <property type="evidence" value="ECO:0007669"/>
    <property type="project" value="UniProtKB-ARBA"/>
</dbReference>
<dbReference type="GO" id="GO:0005524">
    <property type="term" value="F:ATP binding"/>
    <property type="evidence" value="ECO:0007669"/>
    <property type="project" value="UniProtKB-KW"/>
</dbReference>
<dbReference type="GO" id="GO:0005829">
    <property type="term" value="C:cytosol"/>
    <property type="evidence" value="ECO:0007669"/>
    <property type="project" value="TreeGrafter"/>
</dbReference>
<dbReference type="OrthoDB" id="409889at2759"/>
<dbReference type="EMBL" id="QEAN01000379">
    <property type="protein sequence ID" value="TPX38749.1"/>
    <property type="molecule type" value="Genomic_DNA"/>
</dbReference>
<keyword evidence="2" id="KW-0028">Amino-acid biosynthesis</keyword>
<dbReference type="InterPro" id="IPR041739">
    <property type="entry name" value="G5K_ProB"/>
</dbReference>
<dbReference type="SUPFAM" id="SSF53633">
    <property type="entry name" value="Carbamate kinase-like"/>
    <property type="match status" value="1"/>
</dbReference>
<evidence type="ECO:0000313" key="11">
    <source>
        <dbReference type="EMBL" id="TPX38749.1"/>
    </source>
</evidence>
<evidence type="ECO:0000256" key="2">
    <source>
        <dbReference type="ARBA" id="ARBA00022605"/>
    </source>
</evidence>
<dbReference type="STRING" id="286115.A0A507CH64"/>
<keyword evidence="6 10" id="KW-0418">Kinase</keyword>
<dbReference type="InterPro" id="IPR001048">
    <property type="entry name" value="Asp/Glu/Uridylate_kinase"/>
</dbReference>
<feature type="region of interest" description="Disordered" evidence="8">
    <location>
        <begin position="1"/>
        <end position="29"/>
    </location>
</feature>
<dbReference type="InterPro" id="IPR011529">
    <property type="entry name" value="Glu_5kinase"/>
</dbReference>
<dbReference type="CDD" id="cd04242">
    <property type="entry name" value="AAK_G5K_ProB"/>
    <property type="match status" value="1"/>
</dbReference>
<dbReference type="InterPro" id="IPR001057">
    <property type="entry name" value="Glu/AcGlu_kinase"/>
</dbReference>
<dbReference type="PANTHER" id="PTHR43654:SF3">
    <property type="entry name" value="GLUTAMATE 5-KINASE"/>
    <property type="match status" value="1"/>
</dbReference>
<proteinExistence type="inferred from homology"/>
<evidence type="ECO:0000256" key="5">
    <source>
        <dbReference type="ARBA" id="ARBA00022741"/>
    </source>
</evidence>
<dbReference type="PROSITE" id="PS00902">
    <property type="entry name" value="GLUTAMATE_5_KINASE"/>
    <property type="match status" value="1"/>
</dbReference>
<dbReference type="Gene3D" id="3.40.1160.10">
    <property type="entry name" value="Acetylglutamate kinase-like"/>
    <property type="match status" value="1"/>
</dbReference>
<dbReference type="VEuPathDB" id="FungiDB:SeMB42_g06571"/>
<evidence type="ECO:0000256" key="1">
    <source>
        <dbReference type="ARBA" id="ARBA00022490"/>
    </source>
</evidence>
<evidence type="ECO:0000256" key="3">
    <source>
        <dbReference type="ARBA" id="ARBA00022650"/>
    </source>
</evidence>
<evidence type="ECO:0000256" key="7">
    <source>
        <dbReference type="ARBA" id="ARBA00022840"/>
    </source>
</evidence>
<keyword evidence="1" id="KW-0963">Cytoplasm</keyword>
<dbReference type="HAMAP" id="MF_00456">
    <property type="entry name" value="ProB"/>
    <property type="match status" value="1"/>
</dbReference>
<keyword evidence="12" id="KW-1185">Reference proteome</keyword>
<gene>
    <name evidence="10" type="primary">PRO1</name>
    <name evidence="10" type="ORF">SeLEV6574_g07730</name>
    <name evidence="11" type="ORF">SeMB42_g06571</name>
</gene>
<name>A0A507CH64_9FUNG</name>
<dbReference type="AlphaFoldDB" id="A0A507CH64"/>
<keyword evidence="3" id="KW-0641">Proline biosynthesis</keyword>
<dbReference type="Proteomes" id="UP000320475">
    <property type="component" value="Unassembled WGS sequence"/>
</dbReference>
<reference evidence="12 13" key="1">
    <citation type="journal article" date="2019" name="Sci. Rep.">
        <title>Comparative genomics of chytrid fungi reveal insights into the obligate biotrophic and pathogenic lifestyle of Synchytrium endobioticum.</title>
        <authorList>
            <person name="van de Vossenberg B.T.L.H."/>
            <person name="Warris S."/>
            <person name="Nguyen H.D.T."/>
            <person name="van Gent-Pelzer M.P.E."/>
            <person name="Joly D.L."/>
            <person name="van de Geest H.C."/>
            <person name="Bonants P.J.M."/>
            <person name="Smith D.S."/>
            <person name="Levesque C.A."/>
            <person name="van der Lee T.A.J."/>
        </authorList>
    </citation>
    <scope>NUCLEOTIDE SEQUENCE [LARGE SCALE GENOMIC DNA]</scope>
    <source>
        <strain evidence="10 13">LEV6574</strain>
        <strain evidence="11 12">MB42</strain>
    </source>
</reference>
<evidence type="ECO:0000256" key="8">
    <source>
        <dbReference type="SAM" id="MobiDB-lite"/>
    </source>
</evidence>
<dbReference type="PIRSF" id="PIRSF000729">
    <property type="entry name" value="GK"/>
    <property type="match status" value="1"/>
</dbReference>
<evidence type="ECO:0000313" key="10">
    <source>
        <dbReference type="EMBL" id="TPX38599.1"/>
    </source>
</evidence>
<evidence type="ECO:0000313" key="13">
    <source>
        <dbReference type="Proteomes" id="UP000320475"/>
    </source>
</evidence>
<accession>A0A507CH64</accession>
<sequence>MEPRPPPSTPPSTPPSLSPAPSPSPSPSPSIIVIKLGTSSIVDESSHLPRLSNLSLLVETVTTLKARGHHVVLVTSGAIGMGLKRLGLDKRPDTLAQKQAVAAVGQGRLMALYDDLFRQFAQPIAQVLLTRDNLEEGSQHRNACNTFRELLALGVVPIVNENDTVSTLEIRFGDNDTLSAVTAAMLSAHFLFLLTDVDCLYTDNPRTCPHATPVRLVDDVAKLRETVTVTTPGSALGTGGMITKLLAADLATAAGVRMVISTGSAPQRIIQILDEIAAADPALPFVPTIGTHFLPKLKVA</sequence>
<dbReference type="NCBIfam" id="TIGR01027">
    <property type="entry name" value="proB"/>
    <property type="match status" value="1"/>
</dbReference>
<dbReference type="PRINTS" id="PR00474">
    <property type="entry name" value="GLU5KINASE"/>
</dbReference>
<dbReference type="GO" id="GO:0004349">
    <property type="term" value="F:glutamate 5-kinase activity"/>
    <property type="evidence" value="ECO:0007669"/>
    <property type="project" value="InterPro"/>
</dbReference>
<dbReference type="InterPro" id="IPR036393">
    <property type="entry name" value="AceGlu_kinase-like_sf"/>
</dbReference>
<dbReference type="FunFam" id="3.40.1160.10:FF:000018">
    <property type="entry name" value="Glutamate 5-kinase"/>
    <property type="match status" value="1"/>
</dbReference>
<protein>
    <submittedName>
        <fullName evidence="10">Glutamate 5-kinase</fullName>
    </submittedName>
</protein>
<dbReference type="Pfam" id="PF00696">
    <property type="entry name" value="AA_kinase"/>
    <property type="match status" value="1"/>
</dbReference>
<feature type="domain" description="Aspartate/glutamate/uridylate kinase" evidence="9">
    <location>
        <begin position="31"/>
        <end position="260"/>
    </location>
</feature>
<keyword evidence="4" id="KW-0808">Transferase</keyword>
<evidence type="ECO:0000259" key="9">
    <source>
        <dbReference type="Pfam" id="PF00696"/>
    </source>
</evidence>
<dbReference type="Proteomes" id="UP000317494">
    <property type="component" value="Unassembled WGS sequence"/>
</dbReference>
<comment type="caution">
    <text evidence="10">The sequence shown here is derived from an EMBL/GenBank/DDBJ whole genome shotgun (WGS) entry which is preliminary data.</text>
</comment>
<evidence type="ECO:0000256" key="6">
    <source>
        <dbReference type="ARBA" id="ARBA00022777"/>
    </source>
</evidence>
<dbReference type="PANTHER" id="PTHR43654">
    <property type="entry name" value="GLUTAMATE 5-KINASE"/>
    <property type="match status" value="1"/>
</dbReference>
<keyword evidence="7" id="KW-0067">ATP-binding</keyword>
<feature type="compositionally biased region" description="Pro residues" evidence="8">
    <location>
        <begin position="1"/>
        <end position="28"/>
    </location>
</feature>
<evidence type="ECO:0000256" key="4">
    <source>
        <dbReference type="ARBA" id="ARBA00022679"/>
    </source>
</evidence>
<dbReference type="InterPro" id="IPR005715">
    <property type="entry name" value="Glu_5kinase/COase_Synthase"/>
</dbReference>